<gene>
    <name evidence="3" type="ORF">ARMGADRAFT_760746</name>
</gene>
<evidence type="ECO:0000313" key="4">
    <source>
        <dbReference type="Proteomes" id="UP000217790"/>
    </source>
</evidence>
<feature type="region of interest" description="Disordered" evidence="1">
    <location>
        <begin position="64"/>
        <end position="86"/>
    </location>
</feature>
<reference evidence="4" key="1">
    <citation type="journal article" date="2017" name="Nat. Ecol. Evol.">
        <title>Genome expansion and lineage-specific genetic innovations in the forest pathogenic fungi Armillaria.</title>
        <authorList>
            <person name="Sipos G."/>
            <person name="Prasanna A.N."/>
            <person name="Walter M.C."/>
            <person name="O'Connor E."/>
            <person name="Balint B."/>
            <person name="Krizsan K."/>
            <person name="Kiss B."/>
            <person name="Hess J."/>
            <person name="Varga T."/>
            <person name="Slot J."/>
            <person name="Riley R."/>
            <person name="Boka B."/>
            <person name="Rigling D."/>
            <person name="Barry K."/>
            <person name="Lee J."/>
            <person name="Mihaltcheva S."/>
            <person name="LaButti K."/>
            <person name="Lipzen A."/>
            <person name="Waldron R."/>
            <person name="Moloney N.M."/>
            <person name="Sperisen C."/>
            <person name="Kredics L."/>
            <person name="Vagvoelgyi C."/>
            <person name="Patrignani A."/>
            <person name="Fitzpatrick D."/>
            <person name="Nagy I."/>
            <person name="Doyle S."/>
            <person name="Anderson J.B."/>
            <person name="Grigoriev I.V."/>
            <person name="Gueldener U."/>
            <person name="Muensterkoetter M."/>
            <person name="Nagy L.G."/>
        </authorList>
    </citation>
    <scope>NUCLEOTIDE SEQUENCE [LARGE SCALE GENOMIC DNA]</scope>
    <source>
        <strain evidence="4">Ar21-2</strain>
    </source>
</reference>
<accession>A0A2H3DXU4</accession>
<name>A0A2H3DXU4_ARMGA</name>
<organism evidence="3 4">
    <name type="scientific">Armillaria gallica</name>
    <name type="common">Bulbous honey fungus</name>
    <name type="synonym">Armillaria bulbosa</name>
    <dbReference type="NCBI Taxonomy" id="47427"/>
    <lineage>
        <taxon>Eukaryota</taxon>
        <taxon>Fungi</taxon>
        <taxon>Dikarya</taxon>
        <taxon>Basidiomycota</taxon>
        <taxon>Agaricomycotina</taxon>
        <taxon>Agaricomycetes</taxon>
        <taxon>Agaricomycetidae</taxon>
        <taxon>Agaricales</taxon>
        <taxon>Marasmiineae</taxon>
        <taxon>Physalacriaceae</taxon>
        <taxon>Armillaria</taxon>
    </lineage>
</organism>
<evidence type="ECO:0000256" key="1">
    <source>
        <dbReference type="SAM" id="MobiDB-lite"/>
    </source>
</evidence>
<dbReference type="EMBL" id="KZ293651">
    <property type="protein sequence ID" value="PBK96262.1"/>
    <property type="molecule type" value="Genomic_DNA"/>
</dbReference>
<sequence length="157" mass="17732">MIQSSLLLKLRILMACGCDPSWILSHMTVVHSKVSTSLRNFTSRQFLSPMMSYHLCYSRRPTSIKTSIGKRPHGSNDTRQAEFRNDRRRQGEELASLLSDPGLSLDTSTRIPNQIARIRKTHFSSFGSVWMLLFLQMCLYRATGGLDDASCETSAQS</sequence>
<dbReference type="InParanoid" id="A0A2H3DXU4"/>
<dbReference type="Proteomes" id="UP000217790">
    <property type="component" value="Unassembled WGS sequence"/>
</dbReference>
<dbReference type="AlphaFoldDB" id="A0A2H3DXU4"/>
<protein>
    <recommendedName>
        <fullName evidence="5">BHLH domain-containing protein</fullName>
    </recommendedName>
</protein>
<evidence type="ECO:0000256" key="2">
    <source>
        <dbReference type="SAM" id="SignalP"/>
    </source>
</evidence>
<keyword evidence="4" id="KW-1185">Reference proteome</keyword>
<evidence type="ECO:0008006" key="5">
    <source>
        <dbReference type="Google" id="ProtNLM"/>
    </source>
</evidence>
<feature type="compositionally biased region" description="Basic and acidic residues" evidence="1">
    <location>
        <begin position="74"/>
        <end position="86"/>
    </location>
</feature>
<keyword evidence="2" id="KW-0732">Signal</keyword>
<feature type="chain" id="PRO_5013581317" description="BHLH domain-containing protein" evidence="2">
    <location>
        <begin position="18"/>
        <end position="157"/>
    </location>
</feature>
<evidence type="ECO:0000313" key="3">
    <source>
        <dbReference type="EMBL" id="PBK96262.1"/>
    </source>
</evidence>
<feature type="signal peptide" evidence="2">
    <location>
        <begin position="1"/>
        <end position="17"/>
    </location>
</feature>
<proteinExistence type="predicted"/>